<feature type="transmembrane region" description="Helical" evidence="1">
    <location>
        <begin position="119"/>
        <end position="140"/>
    </location>
</feature>
<dbReference type="AlphaFoldDB" id="A0A6J6EI21"/>
<accession>A0A6J6EI21</accession>
<keyword evidence="1" id="KW-0472">Membrane</keyword>
<evidence type="ECO:0000256" key="1">
    <source>
        <dbReference type="SAM" id="Phobius"/>
    </source>
</evidence>
<keyword evidence="1" id="KW-0812">Transmembrane</keyword>
<gene>
    <name evidence="2" type="ORF">UFOPK1591_01528</name>
</gene>
<proteinExistence type="predicted"/>
<protein>
    <submittedName>
        <fullName evidence="2">Unannotated protein</fullName>
    </submittedName>
</protein>
<organism evidence="2">
    <name type="scientific">freshwater metagenome</name>
    <dbReference type="NCBI Taxonomy" id="449393"/>
    <lineage>
        <taxon>unclassified sequences</taxon>
        <taxon>metagenomes</taxon>
        <taxon>ecological metagenomes</taxon>
    </lineage>
</organism>
<name>A0A6J6EI21_9ZZZZ</name>
<reference evidence="2" key="1">
    <citation type="submission" date="2020-05" db="EMBL/GenBank/DDBJ databases">
        <authorList>
            <person name="Chiriac C."/>
            <person name="Salcher M."/>
            <person name="Ghai R."/>
            <person name="Kavagutti S V."/>
        </authorList>
    </citation>
    <scope>NUCLEOTIDE SEQUENCE</scope>
</reference>
<sequence length="157" mass="16781">MAKKRDPREMLREEARSILQEQRRILARAGAATRDASQDFSRYAQDEVFPRFVSGSRRGVNQARHALVDDVLPAVGAAVGAAMNLLDGKAPKNARAALSAARSVVSRATKGGPKASPAVGAYVGVAIGIAALVGIGYIAYQTFRADDELWVEEDDDL</sequence>
<keyword evidence="1" id="KW-1133">Transmembrane helix</keyword>
<dbReference type="EMBL" id="CAEZTD010000179">
    <property type="protein sequence ID" value="CAB4575079.1"/>
    <property type="molecule type" value="Genomic_DNA"/>
</dbReference>
<evidence type="ECO:0000313" key="2">
    <source>
        <dbReference type="EMBL" id="CAB4575079.1"/>
    </source>
</evidence>